<dbReference type="RefSeq" id="WP_012205294.1">
    <property type="nucleotide sequence ID" value="NC_010002.1"/>
</dbReference>
<dbReference type="GeneID" id="43131533"/>
<dbReference type="KEGG" id="dac:Daci_3458"/>
<dbReference type="EMBL" id="CP000884">
    <property type="protein sequence ID" value="ABX36094.1"/>
    <property type="molecule type" value="Genomic_DNA"/>
</dbReference>
<protein>
    <submittedName>
        <fullName evidence="1">Uncharacterized protein</fullName>
    </submittedName>
</protein>
<gene>
    <name evidence="1" type="ordered locus">Daci_3458</name>
</gene>
<dbReference type="STRING" id="398578.Daci_3458"/>
<dbReference type="AlphaFoldDB" id="A9C2F0"/>
<sequence length="66" mass="7528">MSTTLSTGPWRAEVHYMRGKEIWMLVRHNSRFFRCTETMVRKDGAPRYWRSKPAAEAAAQAAAKGA</sequence>
<name>A9C2F0_DELAS</name>
<reference evidence="1 2" key="1">
    <citation type="journal article" date="2004" name="Appl. Environ. Microbiol.">
        <title>Mineralization of individual congeners of linear alkylbenzenesulfonate by defined pairs of heterotrophic bacteria.</title>
        <authorList>
            <person name="Schleheck D."/>
            <person name="Knepper T.P."/>
            <person name="Fischer K."/>
            <person name="Cook A.M."/>
        </authorList>
    </citation>
    <scope>NUCLEOTIDE SEQUENCE [LARGE SCALE GENOMIC DNA]</scope>
    <source>
        <strain evidence="2">DSM 14801 / SPH-1</strain>
    </source>
</reference>
<dbReference type="Proteomes" id="UP000000784">
    <property type="component" value="Chromosome"/>
</dbReference>
<reference evidence="2" key="2">
    <citation type="submission" date="2007-11" db="EMBL/GenBank/DDBJ databases">
        <title>Complete sequence of Delftia acidovorans DSM 14801 / SPH-1.</title>
        <authorList>
            <person name="Copeland A."/>
            <person name="Lucas S."/>
            <person name="Lapidus A."/>
            <person name="Barry K."/>
            <person name="Glavina del Rio T."/>
            <person name="Dalin E."/>
            <person name="Tice H."/>
            <person name="Pitluck S."/>
            <person name="Lowry S."/>
            <person name="Clum A."/>
            <person name="Schmutz J."/>
            <person name="Larimer F."/>
            <person name="Land M."/>
            <person name="Hauser L."/>
            <person name="Kyrpides N."/>
            <person name="Kim E."/>
            <person name="Schleheck D."/>
            <person name="Richardson P."/>
        </authorList>
    </citation>
    <scope>NUCLEOTIDE SEQUENCE [LARGE SCALE GENOMIC DNA]</scope>
    <source>
        <strain evidence="2">DSM 14801 / SPH-1</strain>
    </source>
</reference>
<evidence type="ECO:0000313" key="2">
    <source>
        <dbReference type="Proteomes" id="UP000000784"/>
    </source>
</evidence>
<dbReference type="HOGENOM" id="CLU_2823996_0_0_4"/>
<proteinExistence type="predicted"/>
<accession>A9C2F0</accession>
<keyword evidence="2" id="KW-1185">Reference proteome</keyword>
<evidence type="ECO:0000313" key="1">
    <source>
        <dbReference type="EMBL" id="ABX36094.1"/>
    </source>
</evidence>
<organism evidence="1 2">
    <name type="scientific">Delftia acidovorans (strain DSM 14801 / SPH-1)</name>
    <dbReference type="NCBI Taxonomy" id="398578"/>
    <lineage>
        <taxon>Bacteria</taxon>
        <taxon>Pseudomonadati</taxon>
        <taxon>Pseudomonadota</taxon>
        <taxon>Betaproteobacteria</taxon>
        <taxon>Burkholderiales</taxon>
        <taxon>Comamonadaceae</taxon>
        <taxon>Delftia</taxon>
    </lineage>
</organism>